<keyword evidence="1" id="KW-0732">Signal</keyword>
<reference evidence="4" key="2">
    <citation type="journal article" date="2014" name="ISME J.">
        <title>Microbial stratification in low pH oxic and suboxic macroscopic growths along an acid mine drainage.</title>
        <authorList>
            <person name="Mendez-Garcia C."/>
            <person name="Mesa V."/>
            <person name="Sprenger R.R."/>
            <person name="Richter M."/>
            <person name="Diez M.S."/>
            <person name="Solano J."/>
            <person name="Bargiela R."/>
            <person name="Golyshina O.V."/>
            <person name="Manteca A."/>
            <person name="Ramos J.L."/>
            <person name="Gallego J.R."/>
            <person name="Llorente I."/>
            <person name="Martins Dos Santos V.A."/>
            <person name="Jensen O.N."/>
            <person name="Pelaez A.I."/>
            <person name="Sanchez J."/>
            <person name="Ferrer M."/>
        </authorList>
    </citation>
    <scope>NUCLEOTIDE SEQUENCE</scope>
</reference>
<dbReference type="GO" id="GO:0008237">
    <property type="term" value="F:metallopeptidase activity"/>
    <property type="evidence" value="ECO:0007669"/>
    <property type="project" value="InterPro"/>
</dbReference>
<dbReference type="FunFam" id="1.10.1370.30:FF:000005">
    <property type="entry name" value="Angiotensin-converting enzyme"/>
    <property type="match status" value="1"/>
</dbReference>
<dbReference type="CDD" id="cd06461">
    <property type="entry name" value="M2_ACE"/>
    <property type="match status" value="1"/>
</dbReference>
<dbReference type="GO" id="GO:0016020">
    <property type="term" value="C:membrane"/>
    <property type="evidence" value="ECO:0007669"/>
    <property type="project" value="InterPro"/>
</dbReference>
<dbReference type="Gene3D" id="1.10.1370.30">
    <property type="match status" value="1"/>
</dbReference>
<sequence>MATSRGKTAQDFIRQVEARFLALNEEASRADWVYSTYVNEDTEFLSAKAGARLIREITGFAKRAPRLRRRGLPPSLNRKLDLLRVALLLVGPSKDAETEELARLVPTMQSQYAQGRHVLAGTREPLDLQGLSKVLEESREPKRLQDAWEGWHRVGCSMRKDFGRYVQLGNRGARELGFPDLGALWRSRYDLSPEAFAEEVERLWQEVEPLYRLLHAYVRSRLREVYGADLIPQGGPLPAHLLGNMWAQSWVALYPLVSPPGEGPGYDLTRILEERKTTPQEMVRTGERFFTSLGLAPLPKSFWERSLFTRPRDREVVCHASAWDLDAKDDLRLKMCIEVTEDDFRTIHHELGHNYYQRAYSRQPPLFRDSAHDGFHEAVGDTIALSVTPDYLSRIGLLKEVPASDDLGWLLRQALDKIAFLPFGLLVDRWRWEVFAGAIPPARYNRSWWDLRRKYQGIVPPGPRTEVDFDPGAKYHVPASVPYMRYFLAHILQFQLHRGLVRAAKVNLPLHRASIYGSRAAGERLNSMLEMGQSRPWPEALKAVTGERQMSAGALREYFEPLERWLRDQVRDDQVGW</sequence>
<dbReference type="EMBL" id="AUZY01007898">
    <property type="protein sequence ID" value="EQD48299.1"/>
    <property type="molecule type" value="Genomic_DNA"/>
</dbReference>
<evidence type="ECO:0000256" key="3">
    <source>
        <dbReference type="ARBA" id="ARBA00023180"/>
    </source>
</evidence>
<dbReference type="GO" id="GO:0008241">
    <property type="term" value="F:peptidyl-dipeptidase activity"/>
    <property type="evidence" value="ECO:0007669"/>
    <property type="project" value="InterPro"/>
</dbReference>
<proteinExistence type="predicted"/>
<dbReference type="Pfam" id="PF01401">
    <property type="entry name" value="Peptidase_M2"/>
    <property type="match status" value="1"/>
</dbReference>
<evidence type="ECO:0000256" key="1">
    <source>
        <dbReference type="ARBA" id="ARBA00022729"/>
    </source>
</evidence>
<evidence type="ECO:0000256" key="2">
    <source>
        <dbReference type="ARBA" id="ARBA00023157"/>
    </source>
</evidence>
<evidence type="ECO:0000313" key="4">
    <source>
        <dbReference type="EMBL" id="EQD48299.1"/>
    </source>
</evidence>
<dbReference type="InterPro" id="IPR001548">
    <property type="entry name" value="Peptidase_M2"/>
</dbReference>
<protein>
    <submittedName>
        <fullName evidence="4">Zinc-dependent metallopeptidase</fullName>
    </submittedName>
</protein>
<accession>T1B5S3</accession>
<dbReference type="AlphaFoldDB" id="T1B5S3"/>
<organism evidence="4">
    <name type="scientific">mine drainage metagenome</name>
    <dbReference type="NCBI Taxonomy" id="410659"/>
    <lineage>
        <taxon>unclassified sequences</taxon>
        <taxon>metagenomes</taxon>
        <taxon>ecological metagenomes</taxon>
    </lineage>
</organism>
<keyword evidence="2" id="KW-1015">Disulfide bond</keyword>
<dbReference type="PROSITE" id="PS52011">
    <property type="entry name" value="PEPTIDASE_M2"/>
    <property type="match status" value="1"/>
</dbReference>
<comment type="caution">
    <text evidence="4">The sequence shown here is derived from an EMBL/GenBank/DDBJ whole genome shotgun (WGS) entry which is preliminary data.</text>
</comment>
<dbReference type="GO" id="GO:0006508">
    <property type="term" value="P:proteolysis"/>
    <property type="evidence" value="ECO:0007669"/>
    <property type="project" value="InterPro"/>
</dbReference>
<dbReference type="PANTHER" id="PTHR10514">
    <property type="entry name" value="ANGIOTENSIN-CONVERTING ENZYME"/>
    <property type="match status" value="1"/>
</dbReference>
<name>T1B5S3_9ZZZZ</name>
<dbReference type="PANTHER" id="PTHR10514:SF27">
    <property type="entry name" value="ANGIOTENSIN-CONVERTING ENZYME"/>
    <property type="match status" value="1"/>
</dbReference>
<gene>
    <name evidence="4" type="ORF">B1B_12094</name>
</gene>
<dbReference type="PRINTS" id="PR00791">
    <property type="entry name" value="PEPDIPTASEA"/>
</dbReference>
<keyword evidence="3" id="KW-0325">Glycoprotein</keyword>
<reference evidence="4" key="1">
    <citation type="submission" date="2013-08" db="EMBL/GenBank/DDBJ databases">
        <authorList>
            <person name="Mendez C."/>
            <person name="Richter M."/>
            <person name="Ferrer M."/>
            <person name="Sanchez J."/>
        </authorList>
    </citation>
    <scope>NUCLEOTIDE SEQUENCE</scope>
</reference>
<dbReference type="SUPFAM" id="SSF55486">
    <property type="entry name" value="Metalloproteases ('zincins'), catalytic domain"/>
    <property type="match status" value="1"/>
</dbReference>